<keyword evidence="2" id="KW-1185">Reference proteome</keyword>
<gene>
    <name evidence="1" type="ORF">K470DRAFT_160225</name>
</gene>
<evidence type="ECO:0000313" key="1">
    <source>
        <dbReference type="EMBL" id="KAF2857712.1"/>
    </source>
</evidence>
<dbReference type="EMBL" id="MU006030">
    <property type="protein sequence ID" value="KAF2857712.1"/>
    <property type="molecule type" value="Genomic_DNA"/>
</dbReference>
<accession>A0A6A7BRM3</accession>
<organism evidence="1 2">
    <name type="scientific">Piedraia hortae CBS 480.64</name>
    <dbReference type="NCBI Taxonomy" id="1314780"/>
    <lineage>
        <taxon>Eukaryota</taxon>
        <taxon>Fungi</taxon>
        <taxon>Dikarya</taxon>
        <taxon>Ascomycota</taxon>
        <taxon>Pezizomycotina</taxon>
        <taxon>Dothideomycetes</taxon>
        <taxon>Dothideomycetidae</taxon>
        <taxon>Capnodiales</taxon>
        <taxon>Piedraiaceae</taxon>
        <taxon>Piedraia</taxon>
    </lineage>
</organism>
<reference evidence="1" key="1">
    <citation type="journal article" date="2020" name="Stud. Mycol.">
        <title>101 Dothideomycetes genomes: a test case for predicting lifestyles and emergence of pathogens.</title>
        <authorList>
            <person name="Haridas S."/>
            <person name="Albert R."/>
            <person name="Binder M."/>
            <person name="Bloem J."/>
            <person name="Labutti K."/>
            <person name="Salamov A."/>
            <person name="Andreopoulos B."/>
            <person name="Baker S."/>
            <person name="Barry K."/>
            <person name="Bills G."/>
            <person name="Bluhm B."/>
            <person name="Cannon C."/>
            <person name="Castanera R."/>
            <person name="Culley D."/>
            <person name="Daum C."/>
            <person name="Ezra D."/>
            <person name="Gonzalez J."/>
            <person name="Henrissat B."/>
            <person name="Kuo A."/>
            <person name="Liang C."/>
            <person name="Lipzen A."/>
            <person name="Lutzoni F."/>
            <person name="Magnuson J."/>
            <person name="Mondo S."/>
            <person name="Nolan M."/>
            <person name="Ohm R."/>
            <person name="Pangilinan J."/>
            <person name="Park H.-J."/>
            <person name="Ramirez L."/>
            <person name="Alfaro M."/>
            <person name="Sun H."/>
            <person name="Tritt A."/>
            <person name="Yoshinaga Y."/>
            <person name="Zwiers L.-H."/>
            <person name="Turgeon B."/>
            <person name="Goodwin S."/>
            <person name="Spatafora J."/>
            <person name="Crous P."/>
            <person name="Grigoriev I."/>
        </authorList>
    </citation>
    <scope>NUCLEOTIDE SEQUENCE</scope>
    <source>
        <strain evidence="1">CBS 480.64</strain>
    </source>
</reference>
<sequence>MLNSLFSVFGVCIPTVRGSAQRDVVFGQRTTGASRSRSLRLQLVQCTRLIGASRRRSWLEIPTYRNVQSDETAVRGDMHQRACVLFETHFARSLPSPVGWPLVFRARGQYEAVWCAVNKFSVAQCMAFTMS</sequence>
<name>A0A6A7BRM3_9PEZI</name>
<dbReference type="Proteomes" id="UP000799421">
    <property type="component" value="Unassembled WGS sequence"/>
</dbReference>
<protein>
    <submittedName>
        <fullName evidence="1">Uncharacterized protein</fullName>
    </submittedName>
</protein>
<proteinExistence type="predicted"/>
<dbReference type="AlphaFoldDB" id="A0A6A7BRM3"/>
<evidence type="ECO:0000313" key="2">
    <source>
        <dbReference type="Proteomes" id="UP000799421"/>
    </source>
</evidence>